<dbReference type="Proteomes" id="UP000242287">
    <property type="component" value="Unassembled WGS sequence"/>
</dbReference>
<keyword evidence="3 6" id="KW-1133">Transmembrane helix</keyword>
<keyword evidence="2 6" id="KW-0812">Transmembrane</keyword>
<evidence type="ECO:0000313" key="7">
    <source>
        <dbReference type="EMBL" id="PFH47012.1"/>
    </source>
</evidence>
<feature type="transmembrane region" description="Helical" evidence="6">
    <location>
        <begin position="150"/>
        <end position="168"/>
    </location>
</feature>
<feature type="transmembrane region" description="Helical" evidence="6">
    <location>
        <begin position="107"/>
        <end position="130"/>
    </location>
</feature>
<evidence type="ECO:0000313" key="8">
    <source>
        <dbReference type="Proteomes" id="UP000242287"/>
    </source>
</evidence>
<sequence>MEDTPIGPLLKVVFASILEVFLLCLSGYILAGRGILDKKTQKQINRLNVSLFTPALLFSKVAFFLTPAKLKELWIIPIFFTLITVTSMTVAFVLGTVCRLKKSQRSFAMAAAMFMNSNSLPIALMQSLVVTVPTLKWDDDDNKNIMLGRALTYLVLHSTLGMVLRWSYGVKLLTQADDETRDNAADHSEFNEYSPLLSAQDRHSMRYSQPSMQTVTNNRYNLLHPTPRRRTTFFNSFPNSPNVSFTNLPGYAASAQTSQTASITVTPEGTDNEESGDDESRGPKATLPTHRHGSSSRSTLRKLRHRLVHTWIAFVDFMTVPLWAALASLVVACIPWLQNTLEYRMEPVKGAITSAGKCSIPLTLIVLGAYFHPSPNEGASSRTQEPVSSQNQSVIKKLQNWLASRRIESSEEPAKPGETKTVLIAVASRMILTPLILLPLMAISTTFDFHAVFSDPVFVVANVLLISSPPALTLAQITQAAASGDAFERLISRTIFWSYCIVTPPMTIVYVLVGLVLAKL</sequence>
<feature type="compositionally biased region" description="Basic residues" evidence="5">
    <location>
        <begin position="289"/>
        <end position="299"/>
    </location>
</feature>
<accession>A0A2A9NH15</accession>
<dbReference type="GO" id="GO:0055085">
    <property type="term" value="P:transmembrane transport"/>
    <property type="evidence" value="ECO:0007669"/>
    <property type="project" value="InterPro"/>
</dbReference>
<evidence type="ECO:0000256" key="5">
    <source>
        <dbReference type="SAM" id="MobiDB-lite"/>
    </source>
</evidence>
<keyword evidence="4 6" id="KW-0472">Membrane</keyword>
<dbReference type="GO" id="GO:0016020">
    <property type="term" value="C:membrane"/>
    <property type="evidence" value="ECO:0007669"/>
    <property type="project" value="UniProtKB-SubCell"/>
</dbReference>
<feature type="region of interest" description="Disordered" evidence="5">
    <location>
        <begin position="182"/>
        <end position="203"/>
    </location>
</feature>
<dbReference type="AlphaFoldDB" id="A0A2A9NH15"/>
<feature type="transmembrane region" description="Helical" evidence="6">
    <location>
        <begin position="74"/>
        <end position="95"/>
    </location>
</feature>
<feature type="transmembrane region" description="Helical" evidence="6">
    <location>
        <begin position="496"/>
        <end position="518"/>
    </location>
</feature>
<dbReference type="STRING" id="703135.A0A2A9NH15"/>
<dbReference type="OrthoDB" id="2499604at2759"/>
<dbReference type="Pfam" id="PF03547">
    <property type="entry name" value="Mem_trans"/>
    <property type="match status" value="1"/>
</dbReference>
<proteinExistence type="predicted"/>
<keyword evidence="8" id="KW-1185">Reference proteome</keyword>
<evidence type="ECO:0000256" key="1">
    <source>
        <dbReference type="ARBA" id="ARBA00004141"/>
    </source>
</evidence>
<feature type="transmembrane region" description="Helical" evidence="6">
    <location>
        <begin position="422"/>
        <end position="444"/>
    </location>
</feature>
<comment type="subcellular location">
    <subcellularLocation>
        <location evidence="1">Membrane</location>
        <topology evidence="1">Multi-pass membrane protein</topology>
    </subcellularLocation>
</comment>
<organism evidence="7 8">
    <name type="scientific">Amanita thiersii Skay4041</name>
    <dbReference type="NCBI Taxonomy" id="703135"/>
    <lineage>
        <taxon>Eukaryota</taxon>
        <taxon>Fungi</taxon>
        <taxon>Dikarya</taxon>
        <taxon>Basidiomycota</taxon>
        <taxon>Agaricomycotina</taxon>
        <taxon>Agaricomycetes</taxon>
        <taxon>Agaricomycetidae</taxon>
        <taxon>Agaricales</taxon>
        <taxon>Pluteineae</taxon>
        <taxon>Amanitaceae</taxon>
        <taxon>Amanita</taxon>
    </lineage>
</organism>
<gene>
    <name evidence="7" type="ORF">AMATHDRAFT_7167</name>
</gene>
<dbReference type="PANTHER" id="PTHR31794:SF2">
    <property type="entry name" value="AUXIN EFFLUX TRANSPORTER FAMILY PROTEIN (EUROFUNG)"/>
    <property type="match status" value="1"/>
</dbReference>
<dbReference type="PANTHER" id="PTHR31794">
    <property type="entry name" value="AUXIN EFFLUX TRANSPORTER FAMILY PROTEIN (EUROFUNG)"/>
    <property type="match status" value="1"/>
</dbReference>
<evidence type="ECO:0000256" key="4">
    <source>
        <dbReference type="ARBA" id="ARBA00023136"/>
    </source>
</evidence>
<evidence type="ECO:0000256" key="6">
    <source>
        <dbReference type="SAM" id="Phobius"/>
    </source>
</evidence>
<evidence type="ECO:0000256" key="2">
    <source>
        <dbReference type="ARBA" id="ARBA00022692"/>
    </source>
</evidence>
<protein>
    <recommendedName>
        <fullName evidence="9">Transporter</fullName>
    </recommendedName>
</protein>
<evidence type="ECO:0000256" key="3">
    <source>
        <dbReference type="ARBA" id="ARBA00022989"/>
    </source>
</evidence>
<feature type="region of interest" description="Disordered" evidence="5">
    <location>
        <begin position="256"/>
        <end position="299"/>
    </location>
</feature>
<dbReference type="GO" id="GO:0005783">
    <property type="term" value="C:endoplasmic reticulum"/>
    <property type="evidence" value="ECO:0007669"/>
    <property type="project" value="TreeGrafter"/>
</dbReference>
<feature type="transmembrane region" description="Helical" evidence="6">
    <location>
        <begin position="456"/>
        <end position="475"/>
    </location>
</feature>
<evidence type="ECO:0008006" key="9">
    <source>
        <dbReference type="Google" id="ProtNLM"/>
    </source>
</evidence>
<feature type="transmembrane region" description="Helical" evidence="6">
    <location>
        <begin position="48"/>
        <end position="68"/>
    </location>
</feature>
<reference evidence="7 8" key="1">
    <citation type="submission" date="2014-02" db="EMBL/GenBank/DDBJ databases">
        <title>Transposable element dynamics among asymbiotic and ectomycorrhizal Amanita fungi.</title>
        <authorList>
            <consortium name="DOE Joint Genome Institute"/>
            <person name="Hess J."/>
            <person name="Skrede I."/>
            <person name="Wolfe B."/>
            <person name="LaButti K."/>
            <person name="Ohm R.A."/>
            <person name="Grigoriev I.V."/>
            <person name="Pringle A."/>
        </authorList>
    </citation>
    <scope>NUCLEOTIDE SEQUENCE [LARGE SCALE GENOMIC DNA]</scope>
    <source>
        <strain evidence="7 8">SKay4041</strain>
    </source>
</reference>
<dbReference type="InterPro" id="IPR004776">
    <property type="entry name" value="Mem_transp_PIN-like"/>
</dbReference>
<feature type="transmembrane region" description="Helical" evidence="6">
    <location>
        <begin position="12"/>
        <end position="36"/>
    </location>
</feature>
<name>A0A2A9NH15_9AGAR</name>
<feature type="transmembrane region" description="Helical" evidence="6">
    <location>
        <begin position="311"/>
        <end position="338"/>
    </location>
</feature>
<dbReference type="EMBL" id="KZ302141">
    <property type="protein sequence ID" value="PFH47012.1"/>
    <property type="molecule type" value="Genomic_DNA"/>
</dbReference>